<proteinExistence type="predicted"/>
<feature type="compositionally biased region" description="Polar residues" evidence="1">
    <location>
        <begin position="13"/>
        <end position="30"/>
    </location>
</feature>
<dbReference type="EMBL" id="HAEH01021935">
    <property type="protein sequence ID" value="SBS13117.1"/>
    <property type="molecule type" value="Transcribed_RNA"/>
</dbReference>
<evidence type="ECO:0000256" key="1">
    <source>
        <dbReference type="SAM" id="MobiDB-lite"/>
    </source>
</evidence>
<evidence type="ECO:0000313" key="2">
    <source>
        <dbReference type="EMBL" id="SBS13117.1"/>
    </source>
</evidence>
<feature type="non-terminal residue" evidence="2">
    <location>
        <position position="1"/>
    </location>
</feature>
<name>A0A1A8S577_9TELE</name>
<organism evidence="2">
    <name type="scientific">Nothobranchius rachovii</name>
    <name type="common">bluefin notho</name>
    <dbReference type="NCBI Taxonomy" id="451742"/>
    <lineage>
        <taxon>Eukaryota</taxon>
        <taxon>Metazoa</taxon>
        <taxon>Chordata</taxon>
        <taxon>Craniata</taxon>
        <taxon>Vertebrata</taxon>
        <taxon>Euteleostomi</taxon>
        <taxon>Actinopterygii</taxon>
        <taxon>Neopterygii</taxon>
        <taxon>Teleostei</taxon>
        <taxon>Neoteleostei</taxon>
        <taxon>Acanthomorphata</taxon>
        <taxon>Ovalentaria</taxon>
        <taxon>Atherinomorphae</taxon>
        <taxon>Cyprinodontiformes</taxon>
        <taxon>Nothobranchiidae</taxon>
        <taxon>Nothobranchius</taxon>
    </lineage>
</organism>
<sequence>TCNNVKPYRHSKATQNRAHSLSVSCDTGTMTEIHLPESPRAASTPPEKTKM</sequence>
<dbReference type="AlphaFoldDB" id="A0A1A8S577"/>
<gene>
    <name evidence="2" type="primary">Nfu_g_1_013592</name>
</gene>
<reference evidence="2" key="1">
    <citation type="submission" date="2016-05" db="EMBL/GenBank/DDBJ databases">
        <authorList>
            <person name="Lavstsen T."/>
            <person name="Jespersen J.S."/>
        </authorList>
    </citation>
    <scope>NUCLEOTIDE SEQUENCE</scope>
    <source>
        <tissue evidence="2">Brain</tissue>
    </source>
</reference>
<feature type="region of interest" description="Disordered" evidence="1">
    <location>
        <begin position="1"/>
        <end position="51"/>
    </location>
</feature>
<reference evidence="2" key="2">
    <citation type="submission" date="2016-06" db="EMBL/GenBank/DDBJ databases">
        <title>The genome of a short-lived fish provides insights into sex chromosome evolution and the genetic control of aging.</title>
        <authorList>
            <person name="Reichwald K."/>
            <person name="Felder M."/>
            <person name="Petzold A."/>
            <person name="Koch P."/>
            <person name="Groth M."/>
            <person name="Platzer M."/>
        </authorList>
    </citation>
    <scope>NUCLEOTIDE SEQUENCE</scope>
    <source>
        <tissue evidence="2">Brain</tissue>
    </source>
</reference>
<protein>
    <submittedName>
        <fullName evidence="2">Uncharacterized protein</fullName>
    </submittedName>
</protein>
<accession>A0A1A8S577</accession>